<feature type="domain" description="Schizont-infected cell agglutination C-terminal" evidence="3">
    <location>
        <begin position="1211"/>
        <end position="1313"/>
    </location>
</feature>
<evidence type="ECO:0000313" key="5">
    <source>
        <dbReference type="EMBL" id="KJP85075.1"/>
    </source>
</evidence>
<accession>A0A0D9QDH0</accession>
<feature type="compositionally biased region" description="Low complexity" evidence="1">
    <location>
        <begin position="1129"/>
        <end position="1156"/>
    </location>
</feature>
<feature type="compositionally biased region" description="Basic and acidic residues" evidence="1">
    <location>
        <begin position="531"/>
        <end position="544"/>
    </location>
</feature>
<feature type="compositionally biased region" description="Basic and acidic residues" evidence="1">
    <location>
        <begin position="173"/>
        <end position="199"/>
    </location>
</feature>
<feature type="region of interest" description="Disordered" evidence="1">
    <location>
        <begin position="1313"/>
        <end position="1382"/>
    </location>
</feature>
<gene>
    <name evidence="5" type="ORF">AK88_05297</name>
</gene>
<dbReference type="VEuPathDB" id="PlasmoDB:AK88_05297"/>
<sequence>MGDSSMIEAYGSNCNNDDPHYWEQRKSAGQGSKVMMTREDKIVCMLMTGALAFVNGWGTVGKPRQGIAADEKKAETFIKCALANMYMYILEETRCDAKWGIDYAWYAMNKLEGLHLENLIKEQKCKRGADEYGKKADARIRGRIKNFLKSNGGMFAGIQGGTVKTECETKLTTHKEEEGKGHTEIQVKTKDAKYNENGKQRKGSSTTSKPATATGSDGHAAKPVAVKPASPPSPTPGTRTTRLGPGDDCQGDKVWEWKHREIYVQLDYSADQWNKMKDVLDDFIKYLQDKNDNFDGYGANCNNAGWNDFTQGQHHTGQTVADMMRCRIMSGALWFANGWGIGDKSGKDKTGDEQKLYEQLRCEVAHVFGHLLKNMYCKDKTPWPRGVEYAYTALQKMGRGEHGKDGLQGPVVEGRCTMCGYKGYTHHVQAVNLRIAQWLMWEGGLLGEIQKLEQEMPCEQHWQKYITHGAKAGDSIETILTTPGKEEKKKLDTAIVETAQKAFEGAKAAVERELEKLKAPETDRTRHRMREKGQDDGKDGKDGKVPATPVAAKQAEAGSWSGTRVTEKTKYTESGASNTPSAASGRGTVTRHERDAAMDFLVKVLVSYINRRRIGGEDGEQNYYDKFWADMKNVYAQFVRHMVEQDQGIPYGELCETAERDHNEDHKFTGDRVVCEFMLRALYFKHGLHVPGAGRSVQGPEHHATKAEPYMTCIIVNVFIQHILGEVCLETRGAQYAEKAIYELLKPDSGFQENATCDGVNLRNTTVAGGNLTQRITAWIKNEKIKWGDTASAGTLDNKCTAWTGEAQDKTGKKNEAVEEEEIKQRVEAAISTVKHTIQENEDDIKTKVVQRIQQTLSTQNSSAQAPPADAADTQSREPTAAAAKPAATKPATTKPVAQPDGAKKEEKTSSPSPSPGLEPVGRADPSAAENGGSQPQAPESPVLPARPPPPPPPPSRTPSTENNGKTQDKSDHKATGSSGAAGVGTSVSTTTDPELGTVTITTKITTIPYNPTTGVNPADLEKMADEQEKGKMRTQKPDSVSTGDPQRTTVNVQVEPPVTPVPELKSPVPSAQEETKEPSVSTAVQGEATTANSGQPKSNEEGNTPQVPVPGSGGGLGGAPPSGGGATGAAPSSPGSTGHHTPGSSGSASPSTPHTPQIPSTAQNDQPAQNKPGEGAVAAAVLTWQDLIPYTPAIIPAVVGIGIIAFFLWKYFAHLAPRRRTYRTVRDVPSPPLDEEILQHLQRGAAPPDYGYTMVKVTQPASISGRARPPRVNRRTIIELHLEVLNECEATEWENVKDDYLHTLVEQVMGANNGHSSYPASSSNEESTTHHSTSHTRLTRDPTETDSCPPNEDDPDPPTDSDEPDAWSCMDPIQLPTDPCQPHDPDVWSCMETIQVATDPCPPNAEDSDPWKCMETIQLATDPSASNEEDPDPWSCMETMQFATDTSPPNEDDPWSCIETIELEEEGTPALFPYSSPGNESPIPYHSNWINWIDRNKRILRACTTQPWFLQLKSDWKQYLREHIAANEDNGVYGQRALGQHANIPSVEIKKDAWKQWVVKQHNDMAKYIEKDWFRPLLNSVEEETESHKGEVPGVQKHLEVDKVMAAEDVLRLRHVPRTQLHKQPYMNKPLTAKIWILILALVIEQCKLESRLQETELYVDALLDKL</sequence>
<feature type="compositionally biased region" description="Polar residues" evidence="1">
    <location>
        <begin position="572"/>
        <end position="582"/>
    </location>
</feature>
<protein>
    <recommendedName>
        <fullName evidence="7">Schizont-infected cell agglutination C-terminal domain-containing protein</fullName>
    </recommendedName>
</protein>
<evidence type="ECO:0000256" key="1">
    <source>
        <dbReference type="SAM" id="MobiDB-lite"/>
    </source>
</evidence>
<dbReference type="GeneID" id="24270611"/>
<dbReference type="EMBL" id="KQ001754">
    <property type="protein sequence ID" value="KJP85075.1"/>
    <property type="molecule type" value="Genomic_DNA"/>
</dbReference>
<feature type="compositionally biased region" description="Polar residues" evidence="1">
    <location>
        <begin position="1038"/>
        <end position="1048"/>
    </location>
</feature>
<keyword evidence="2" id="KW-1133">Transmembrane helix</keyword>
<dbReference type="Pfam" id="PF12887">
    <property type="entry name" value="SICA_alpha"/>
    <property type="match status" value="1"/>
</dbReference>
<feature type="domain" description="Schizont-infected cell agglutination extracellular alpha" evidence="4">
    <location>
        <begin position="619"/>
        <end position="779"/>
    </location>
</feature>
<feature type="compositionally biased region" description="Pro residues" evidence="1">
    <location>
        <begin position="945"/>
        <end position="957"/>
    </location>
</feature>
<feature type="region of interest" description="Disordered" evidence="1">
    <location>
        <begin position="856"/>
        <end position="1174"/>
    </location>
</feature>
<feature type="compositionally biased region" description="Polar residues" evidence="1">
    <location>
        <begin position="203"/>
        <end position="215"/>
    </location>
</feature>
<evidence type="ECO:0008006" key="7">
    <source>
        <dbReference type="Google" id="ProtNLM"/>
    </source>
</evidence>
<evidence type="ECO:0000256" key="2">
    <source>
        <dbReference type="SAM" id="Phobius"/>
    </source>
</evidence>
<reference evidence="5 6" key="1">
    <citation type="submission" date="2014-03" db="EMBL/GenBank/DDBJ databases">
        <title>The Genome Sequence of Plasmodium fragile nilgiri.</title>
        <authorList>
            <consortium name="The Broad Institute Genomics Platform"/>
            <consortium name="The Broad Institute Genome Sequencing Center for Infectious Disease"/>
            <person name="Neafsey D."/>
            <person name="Duraisingh M."/>
            <person name="Young S.K."/>
            <person name="Zeng Q."/>
            <person name="Gargeya S."/>
            <person name="Abouelleil A."/>
            <person name="Alvarado L."/>
            <person name="Chapman S.B."/>
            <person name="Gainer-Dewar J."/>
            <person name="Goldberg J."/>
            <person name="Griggs A."/>
            <person name="Gujja S."/>
            <person name="Hansen M."/>
            <person name="Howarth C."/>
            <person name="Imamovic A."/>
            <person name="Larimer J."/>
            <person name="Pearson M."/>
            <person name="Poon T.W."/>
            <person name="Priest M."/>
            <person name="Roberts A."/>
            <person name="Saif S."/>
            <person name="Shea T."/>
            <person name="Sykes S."/>
            <person name="Wortman J."/>
            <person name="Nusbaum C."/>
            <person name="Birren B."/>
        </authorList>
    </citation>
    <scope>NUCLEOTIDE SEQUENCE [LARGE SCALE GENOMIC DNA]</scope>
    <source>
        <strain evidence="6">nilgiri</strain>
    </source>
</reference>
<feature type="compositionally biased region" description="Acidic residues" evidence="1">
    <location>
        <begin position="1352"/>
        <end position="1366"/>
    </location>
</feature>
<dbReference type="RefSeq" id="XP_012338322.1">
    <property type="nucleotide sequence ID" value="XM_012482899.1"/>
</dbReference>
<dbReference type="InterPro" id="IPR024290">
    <property type="entry name" value="SICA_extracell_a"/>
</dbReference>
<feature type="region of interest" description="Disordered" evidence="1">
    <location>
        <begin position="514"/>
        <end position="590"/>
    </location>
</feature>
<keyword evidence="6" id="KW-1185">Reference proteome</keyword>
<evidence type="ECO:0000259" key="3">
    <source>
        <dbReference type="Pfam" id="PF12879"/>
    </source>
</evidence>
<feature type="transmembrane region" description="Helical" evidence="2">
    <location>
        <begin position="1194"/>
        <end position="1214"/>
    </location>
</feature>
<name>A0A0D9QDH0_PLAFR</name>
<feature type="compositionally biased region" description="Basic and acidic residues" evidence="1">
    <location>
        <begin position="514"/>
        <end position="524"/>
    </location>
</feature>
<feature type="compositionally biased region" description="Gly residues" evidence="1">
    <location>
        <begin position="1112"/>
        <end position="1128"/>
    </location>
</feature>
<dbReference type="Proteomes" id="UP000054561">
    <property type="component" value="Unassembled WGS sequence"/>
</dbReference>
<feature type="compositionally biased region" description="Low complexity" evidence="1">
    <location>
        <begin position="976"/>
        <end position="1014"/>
    </location>
</feature>
<keyword evidence="2" id="KW-0812">Transmembrane</keyword>
<feature type="compositionally biased region" description="Low complexity" evidence="1">
    <location>
        <begin position="860"/>
        <end position="896"/>
    </location>
</feature>
<feature type="compositionally biased region" description="Polar residues" evidence="1">
    <location>
        <begin position="1158"/>
        <end position="1170"/>
    </location>
</feature>
<dbReference type="PANTHER" id="PTHR24216">
    <property type="entry name" value="PAXILLIN-RELATED"/>
    <property type="match status" value="1"/>
</dbReference>
<feature type="compositionally biased region" description="Basic and acidic residues" evidence="1">
    <location>
        <begin position="1020"/>
        <end position="1032"/>
    </location>
</feature>
<evidence type="ECO:0000259" key="4">
    <source>
        <dbReference type="Pfam" id="PF12887"/>
    </source>
</evidence>
<feature type="region of interest" description="Disordered" evidence="1">
    <location>
        <begin position="173"/>
        <end position="249"/>
    </location>
</feature>
<dbReference type="InterPro" id="IPR024288">
    <property type="entry name" value="SICA_C"/>
</dbReference>
<keyword evidence="2" id="KW-0472">Membrane</keyword>
<organism evidence="5 6">
    <name type="scientific">Plasmodium fragile</name>
    <dbReference type="NCBI Taxonomy" id="5857"/>
    <lineage>
        <taxon>Eukaryota</taxon>
        <taxon>Sar</taxon>
        <taxon>Alveolata</taxon>
        <taxon>Apicomplexa</taxon>
        <taxon>Aconoidasida</taxon>
        <taxon>Haemosporida</taxon>
        <taxon>Plasmodiidae</taxon>
        <taxon>Plasmodium</taxon>
        <taxon>Plasmodium (Plasmodium)</taxon>
    </lineage>
</organism>
<feature type="compositionally biased region" description="Polar residues" evidence="1">
    <location>
        <begin position="1079"/>
        <end position="1107"/>
    </location>
</feature>
<dbReference type="Pfam" id="PF12879">
    <property type="entry name" value="SICA_C"/>
    <property type="match status" value="1"/>
</dbReference>
<dbReference type="OrthoDB" id="375150at2759"/>
<dbReference type="PANTHER" id="PTHR24216:SF65">
    <property type="entry name" value="PAXILLIN-LIKE PROTEIN 1"/>
    <property type="match status" value="1"/>
</dbReference>
<evidence type="ECO:0000313" key="6">
    <source>
        <dbReference type="Proteomes" id="UP000054561"/>
    </source>
</evidence>
<proteinExistence type="predicted"/>
<feature type="compositionally biased region" description="Low complexity" evidence="1">
    <location>
        <begin position="1317"/>
        <end position="1327"/>
    </location>
</feature>